<evidence type="ECO:0000256" key="1">
    <source>
        <dbReference type="SAM" id="SignalP"/>
    </source>
</evidence>
<name>A0A158F430_9BURK</name>
<evidence type="ECO:0008006" key="4">
    <source>
        <dbReference type="Google" id="ProtNLM"/>
    </source>
</evidence>
<feature type="signal peptide" evidence="1">
    <location>
        <begin position="1"/>
        <end position="42"/>
    </location>
</feature>
<dbReference type="AlphaFoldDB" id="A0A158F430"/>
<gene>
    <name evidence="2" type="ORF">AWB65_00562</name>
</gene>
<dbReference type="EMBL" id="FCNW02000001">
    <property type="protein sequence ID" value="SAL14628.1"/>
    <property type="molecule type" value="Genomic_DNA"/>
</dbReference>
<accession>A0A158F430</accession>
<dbReference type="Proteomes" id="UP000054977">
    <property type="component" value="Unassembled WGS sequence"/>
</dbReference>
<reference evidence="2" key="1">
    <citation type="submission" date="2016-01" db="EMBL/GenBank/DDBJ databases">
        <authorList>
            <person name="Peeters C."/>
        </authorList>
    </citation>
    <scope>NUCLEOTIDE SEQUENCE [LARGE SCALE GENOMIC DNA]</scope>
    <source>
        <strain evidence="2">LMG 22934</strain>
    </source>
</reference>
<keyword evidence="3" id="KW-1185">Reference proteome</keyword>
<sequence>MRSLNHSPKGRIESEGKPRAMLPLLAALIAVCATFAAAPAHAVLGGAPMATPDGATANRAVSRSVAVPGAVSGAASASASSAATYTVRATTLANGTNVNEYVSAEGVVFGIAWKGRQMPDLLNLLGSYFPQYLDGLKAQRAARGSRGPVSVNDSGLVVQSGGHMGSFAGKAYLPEKLPAGVSGSDIK</sequence>
<evidence type="ECO:0000313" key="2">
    <source>
        <dbReference type="EMBL" id="SAL14628.1"/>
    </source>
</evidence>
<comment type="caution">
    <text evidence="2">The sequence shown here is derived from an EMBL/GenBank/DDBJ whole genome shotgun (WGS) entry which is preliminary data.</text>
</comment>
<evidence type="ECO:0000313" key="3">
    <source>
        <dbReference type="Proteomes" id="UP000054977"/>
    </source>
</evidence>
<dbReference type="InterPro" id="IPR021267">
    <property type="entry name" value="DUF2844"/>
</dbReference>
<organism evidence="2 3">
    <name type="scientific">Caballeronia humi</name>
    <dbReference type="NCBI Taxonomy" id="326474"/>
    <lineage>
        <taxon>Bacteria</taxon>
        <taxon>Pseudomonadati</taxon>
        <taxon>Pseudomonadota</taxon>
        <taxon>Betaproteobacteria</taxon>
        <taxon>Burkholderiales</taxon>
        <taxon>Burkholderiaceae</taxon>
        <taxon>Caballeronia</taxon>
    </lineage>
</organism>
<proteinExistence type="predicted"/>
<dbReference type="Pfam" id="PF11005">
    <property type="entry name" value="DUF2844"/>
    <property type="match status" value="1"/>
</dbReference>
<protein>
    <recommendedName>
        <fullName evidence="4">DUF2844 domain-containing protein</fullName>
    </recommendedName>
</protein>
<keyword evidence="1" id="KW-0732">Signal</keyword>
<dbReference type="STRING" id="326474.AWB65_00562"/>
<feature type="chain" id="PRO_5011115649" description="DUF2844 domain-containing protein" evidence="1">
    <location>
        <begin position="43"/>
        <end position="187"/>
    </location>
</feature>